<comment type="similarity">
    <text evidence="1">Belongs to the AB hydrolase superfamily.</text>
</comment>
<dbReference type="EMBL" id="QZWG01000009">
    <property type="protein sequence ID" value="RZB92703.1"/>
    <property type="molecule type" value="Genomic_DNA"/>
</dbReference>
<evidence type="ECO:0000256" key="1">
    <source>
        <dbReference type="ARBA" id="ARBA00008645"/>
    </source>
</evidence>
<evidence type="ECO:0000259" key="3">
    <source>
        <dbReference type="Pfam" id="PF00561"/>
    </source>
</evidence>
<dbReference type="EMBL" id="KN650338">
    <property type="protein sequence ID" value="KHN32012.1"/>
    <property type="molecule type" value="Genomic_DNA"/>
</dbReference>
<name>A0A0B2RJJ7_GLYSO</name>
<dbReference type="Gramene" id="XM_028326110.1">
    <property type="protein sequence ID" value="XP_028181911.1"/>
    <property type="gene ID" value="LOC114368848"/>
</dbReference>
<feature type="domain" description="AB hydrolase-1" evidence="3">
    <location>
        <begin position="32"/>
        <end position="264"/>
    </location>
</feature>
<dbReference type="Proteomes" id="UP000289340">
    <property type="component" value="Chromosome 9"/>
</dbReference>
<proteinExistence type="inferred from homology"/>
<reference evidence="5 6" key="2">
    <citation type="submission" date="2018-09" db="EMBL/GenBank/DDBJ databases">
        <title>A high-quality reference genome of wild soybean provides a powerful tool to mine soybean genomes.</title>
        <authorList>
            <person name="Xie M."/>
            <person name="Chung C.Y.L."/>
            <person name="Li M.-W."/>
            <person name="Wong F.-L."/>
            <person name="Chan T.-F."/>
            <person name="Lam H.-M."/>
        </authorList>
    </citation>
    <scope>NUCLEOTIDE SEQUENCE [LARGE SCALE GENOMIC DNA]</scope>
    <source>
        <strain evidence="6">cv. W05</strain>
        <tissue evidence="5">Hypocotyl of etiolated seedlings</tissue>
    </source>
</reference>
<dbReference type="Proteomes" id="UP000053555">
    <property type="component" value="Unassembled WGS sequence"/>
</dbReference>
<organism evidence="4">
    <name type="scientific">Glycine soja</name>
    <name type="common">Wild soybean</name>
    <dbReference type="NCBI Taxonomy" id="3848"/>
    <lineage>
        <taxon>Eukaryota</taxon>
        <taxon>Viridiplantae</taxon>
        <taxon>Streptophyta</taxon>
        <taxon>Embryophyta</taxon>
        <taxon>Tracheophyta</taxon>
        <taxon>Spermatophyta</taxon>
        <taxon>Magnoliopsida</taxon>
        <taxon>eudicotyledons</taxon>
        <taxon>Gunneridae</taxon>
        <taxon>Pentapetalae</taxon>
        <taxon>rosids</taxon>
        <taxon>fabids</taxon>
        <taxon>Fabales</taxon>
        <taxon>Fabaceae</taxon>
        <taxon>Papilionoideae</taxon>
        <taxon>50 kb inversion clade</taxon>
        <taxon>NPAAA clade</taxon>
        <taxon>indigoferoid/millettioid clade</taxon>
        <taxon>Phaseoleae</taxon>
        <taxon>Glycine</taxon>
        <taxon>Glycine subgen. Soja</taxon>
    </lineage>
</organism>
<dbReference type="Pfam" id="PF00561">
    <property type="entry name" value="Abhydrolase_1"/>
    <property type="match status" value="1"/>
</dbReference>
<accession>A0A0B2RJJ7</accession>
<dbReference type="Gene3D" id="3.40.50.1820">
    <property type="entry name" value="alpha/beta hydrolase"/>
    <property type="match status" value="1"/>
</dbReference>
<dbReference type="SMR" id="A0A0B2RJJ7"/>
<gene>
    <name evidence="5" type="ORF">D0Y65_024598</name>
    <name evidence="4" type="ORF">glysoja_034875</name>
</gene>
<keyword evidence="2" id="KW-0378">Hydrolase</keyword>
<dbReference type="FunFam" id="3.40.50.1820:FF:000042">
    <property type="entry name" value="probable strigolactone esterase DAD2"/>
    <property type="match status" value="1"/>
</dbReference>
<sequence length="278" mass="31299">MEPNVNNNPKMLEKKWLSTALNVRSQGLGSETIVFAHGYGTDQSIWDKITPSFAENYRVVLFDWPFSGAVKDPSLYDPLKYTSLEAFADEFITLMDQMDLKVVTFVGHSMSGMIGCLASIKRPELFKRLILLGASPRYINTDDYEGGFTSSDIEQLLQNIESNYENWVSAFSLLVVDPNDEPSVNKFRECLKRMRAEVAASLAKTVFYSDYRDILDKVETPCTIIQTSSDIVVPHNAAVYMKNKIKGKVTLEFVDTKGHFPQLTAWLQLVDVIKGVLG</sequence>
<dbReference type="PANTHER" id="PTHR43039">
    <property type="entry name" value="ESTERASE-RELATED"/>
    <property type="match status" value="1"/>
</dbReference>
<dbReference type="GO" id="GO:0016787">
    <property type="term" value="F:hydrolase activity"/>
    <property type="evidence" value="ECO:0007669"/>
    <property type="project" value="UniProtKB-KW"/>
</dbReference>
<evidence type="ECO:0000313" key="4">
    <source>
        <dbReference type="EMBL" id="KHN32012.1"/>
    </source>
</evidence>
<evidence type="ECO:0000313" key="6">
    <source>
        <dbReference type="Proteomes" id="UP000289340"/>
    </source>
</evidence>
<dbReference type="SUPFAM" id="SSF53474">
    <property type="entry name" value="alpha/beta-Hydrolases"/>
    <property type="match status" value="1"/>
</dbReference>
<dbReference type="InterPro" id="IPR029058">
    <property type="entry name" value="AB_hydrolase_fold"/>
</dbReference>
<evidence type="ECO:0000313" key="5">
    <source>
        <dbReference type="EMBL" id="RZB92703.1"/>
    </source>
</evidence>
<evidence type="ECO:0000256" key="2">
    <source>
        <dbReference type="ARBA" id="ARBA00022801"/>
    </source>
</evidence>
<dbReference type="InterPro" id="IPR000073">
    <property type="entry name" value="AB_hydrolase_1"/>
</dbReference>
<reference evidence="4" key="1">
    <citation type="submission" date="2014-07" db="EMBL/GenBank/DDBJ databases">
        <title>Identification of a novel salt tolerance gene in wild soybean by whole-genome sequencing.</title>
        <authorList>
            <person name="Lam H.-M."/>
            <person name="Qi X."/>
            <person name="Li M.-W."/>
            <person name="Liu X."/>
            <person name="Xie M."/>
            <person name="Ni M."/>
            <person name="Xu X."/>
        </authorList>
    </citation>
    <scope>NUCLEOTIDE SEQUENCE [LARGE SCALE GENOMIC DNA]</scope>
    <source>
        <tissue evidence="4">Root</tissue>
    </source>
</reference>
<dbReference type="AlphaFoldDB" id="A0A0B2RJJ7"/>
<protein>
    <submittedName>
        <fullName evidence="5">Putative strigolactone esterase DAD2</fullName>
    </submittedName>
    <submittedName>
        <fullName evidence="4">Sigma factor sigB regulation protein rsbQ</fullName>
    </submittedName>
</protein>
<keyword evidence="6" id="KW-1185">Reference proteome</keyword>